<dbReference type="AlphaFoldDB" id="A0A2W1NK90"/>
<dbReference type="EMBL" id="QKSB01000012">
    <property type="protein sequence ID" value="PZE16072.1"/>
    <property type="molecule type" value="Genomic_DNA"/>
</dbReference>
<keyword evidence="2" id="KW-0328">Glycosyltransferase</keyword>
<dbReference type="InterPro" id="IPR001173">
    <property type="entry name" value="Glyco_trans_2-like"/>
</dbReference>
<protein>
    <submittedName>
        <fullName evidence="5">Glycosyltransferase family 2 protein</fullName>
    </submittedName>
</protein>
<name>A0A2W1NK90_9FLAO</name>
<comment type="caution">
    <text evidence="5">The sequence shown here is derived from an EMBL/GenBank/DDBJ whole genome shotgun (WGS) entry which is preliminary data.</text>
</comment>
<evidence type="ECO:0000256" key="2">
    <source>
        <dbReference type="ARBA" id="ARBA00022676"/>
    </source>
</evidence>
<proteinExistence type="inferred from homology"/>
<evidence type="ECO:0000256" key="3">
    <source>
        <dbReference type="ARBA" id="ARBA00022679"/>
    </source>
</evidence>
<dbReference type="InterPro" id="IPR029044">
    <property type="entry name" value="Nucleotide-diphossugar_trans"/>
</dbReference>
<accession>A0A2W1NK90</accession>
<gene>
    <name evidence="5" type="ORF">DNU06_14835</name>
</gene>
<dbReference type="RefSeq" id="WP_111064281.1">
    <property type="nucleotide sequence ID" value="NZ_JBHUCU010000001.1"/>
</dbReference>
<reference evidence="5 6" key="1">
    <citation type="submission" date="2018-06" db="EMBL/GenBank/DDBJ databases">
        <title>The draft genome sequence of Crocinitomix sp. SM1701.</title>
        <authorList>
            <person name="Zhang X."/>
        </authorList>
    </citation>
    <scope>NUCLEOTIDE SEQUENCE [LARGE SCALE GENOMIC DNA]</scope>
    <source>
        <strain evidence="5 6">SM1701</strain>
    </source>
</reference>
<keyword evidence="3 5" id="KW-0808">Transferase</keyword>
<dbReference type="Pfam" id="PF00535">
    <property type="entry name" value="Glycos_transf_2"/>
    <property type="match status" value="1"/>
</dbReference>
<dbReference type="PANTHER" id="PTHR43179:SF12">
    <property type="entry name" value="GALACTOFURANOSYLTRANSFERASE GLFT2"/>
    <property type="match status" value="1"/>
</dbReference>
<dbReference type="Proteomes" id="UP000249248">
    <property type="component" value="Unassembled WGS sequence"/>
</dbReference>
<dbReference type="SUPFAM" id="SSF53448">
    <property type="entry name" value="Nucleotide-diphospho-sugar transferases"/>
    <property type="match status" value="1"/>
</dbReference>
<dbReference type="GO" id="GO:0016757">
    <property type="term" value="F:glycosyltransferase activity"/>
    <property type="evidence" value="ECO:0007669"/>
    <property type="project" value="UniProtKB-KW"/>
</dbReference>
<comment type="similarity">
    <text evidence="1">Belongs to the glycosyltransferase 2 family.</text>
</comment>
<sequence length="341" mass="39245">MDTAIVILNYNGKKYLKDFLPAVMANSNHAKVYVADNQSTDDSVAFLKSNYPEVTLIINPSNGGFATGYNQALQHVPEKYYVLLNSDIEVTPNWLAPCIELLASDEKIAAVQPKILSYKQKTHFEHAGAAGGYLDKNYYPFCKGRIFEVVEEDKGQYDQESEIFWATGACMVVKAELYHEMGGLDDDFFAHMEEIDLCWRLKKRGYKLMYTPKSFVYHVGGGTLDYMNPKKTYLNFRNSLYMIVKNHEHHLFTKIFYRLILDGIAAMMFLVKFQFKHFAAVFKAHISLYANWKKLMAKRKIIKSESTTFNKAGLYKKSIVTQKFIKKTSAFSKLNPNDFYN</sequence>
<feature type="domain" description="Glycosyltransferase 2-like" evidence="4">
    <location>
        <begin position="5"/>
        <end position="140"/>
    </location>
</feature>
<keyword evidence="6" id="KW-1185">Reference proteome</keyword>
<dbReference type="OrthoDB" id="9771846at2"/>
<dbReference type="Gene3D" id="3.90.550.10">
    <property type="entry name" value="Spore Coat Polysaccharide Biosynthesis Protein SpsA, Chain A"/>
    <property type="match status" value="1"/>
</dbReference>
<evidence type="ECO:0000313" key="5">
    <source>
        <dbReference type="EMBL" id="PZE16072.1"/>
    </source>
</evidence>
<dbReference type="PANTHER" id="PTHR43179">
    <property type="entry name" value="RHAMNOSYLTRANSFERASE WBBL"/>
    <property type="match status" value="1"/>
</dbReference>
<evidence type="ECO:0000256" key="1">
    <source>
        <dbReference type="ARBA" id="ARBA00006739"/>
    </source>
</evidence>
<dbReference type="CDD" id="cd04186">
    <property type="entry name" value="GT_2_like_c"/>
    <property type="match status" value="1"/>
</dbReference>
<evidence type="ECO:0000259" key="4">
    <source>
        <dbReference type="Pfam" id="PF00535"/>
    </source>
</evidence>
<organism evidence="5 6">
    <name type="scientific">Putridiphycobacter roseus</name>
    <dbReference type="NCBI Taxonomy" id="2219161"/>
    <lineage>
        <taxon>Bacteria</taxon>
        <taxon>Pseudomonadati</taxon>
        <taxon>Bacteroidota</taxon>
        <taxon>Flavobacteriia</taxon>
        <taxon>Flavobacteriales</taxon>
        <taxon>Crocinitomicaceae</taxon>
        <taxon>Putridiphycobacter</taxon>
    </lineage>
</organism>
<evidence type="ECO:0000313" key="6">
    <source>
        <dbReference type="Proteomes" id="UP000249248"/>
    </source>
</evidence>